<feature type="transmembrane region" description="Helical" evidence="7">
    <location>
        <begin position="185"/>
        <end position="205"/>
    </location>
</feature>
<dbReference type="GO" id="GO:0008360">
    <property type="term" value="P:regulation of cell shape"/>
    <property type="evidence" value="ECO:0007669"/>
    <property type="project" value="UniProtKB-KW"/>
</dbReference>
<reference evidence="10" key="2">
    <citation type="submission" date="2020-09" db="EMBL/GenBank/DDBJ databases">
        <authorList>
            <person name="Sun Q."/>
            <person name="Zhou Y."/>
        </authorList>
    </citation>
    <scope>NUCLEOTIDE SEQUENCE</scope>
    <source>
        <strain evidence="10">CGMCC 4.7306</strain>
    </source>
</reference>
<keyword evidence="7" id="KW-0131">Cell cycle</keyword>
<dbReference type="GO" id="GO:0005886">
    <property type="term" value="C:plasma membrane"/>
    <property type="evidence" value="ECO:0007669"/>
    <property type="project" value="UniProtKB-SubCell"/>
</dbReference>
<reference evidence="10" key="1">
    <citation type="journal article" date="2014" name="Int. J. Syst. Evol. Microbiol.">
        <title>Complete genome sequence of Corynebacterium casei LMG S-19264T (=DSM 44701T), isolated from a smear-ripened cheese.</title>
        <authorList>
            <consortium name="US DOE Joint Genome Institute (JGI-PGF)"/>
            <person name="Walter F."/>
            <person name="Albersmeier A."/>
            <person name="Kalinowski J."/>
            <person name="Ruckert C."/>
        </authorList>
    </citation>
    <scope>NUCLEOTIDE SEQUENCE</scope>
    <source>
        <strain evidence="10">CGMCC 4.7306</strain>
    </source>
</reference>
<comment type="cofactor">
    <cofactor evidence="7 9">
        <name>Mg(2+)</name>
        <dbReference type="ChEBI" id="CHEBI:18420"/>
    </cofactor>
</comment>
<keyword evidence="7" id="KW-0133">Cell shape</keyword>
<dbReference type="Pfam" id="PF10555">
    <property type="entry name" value="MraY_sig1"/>
    <property type="match status" value="1"/>
</dbReference>
<keyword evidence="5 7" id="KW-1133">Transmembrane helix</keyword>
<keyword evidence="11" id="KW-1185">Reference proteome</keyword>
<proteinExistence type="inferred from homology"/>
<dbReference type="Pfam" id="PF00953">
    <property type="entry name" value="Glycos_transf_4"/>
    <property type="match status" value="1"/>
</dbReference>
<keyword evidence="4 7" id="KW-0812">Transmembrane</keyword>
<dbReference type="GO" id="GO:0046872">
    <property type="term" value="F:metal ion binding"/>
    <property type="evidence" value="ECO:0007669"/>
    <property type="project" value="UniProtKB-KW"/>
</dbReference>
<dbReference type="Proteomes" id="UP000613840">
    <property type="component" value="Unassembled WGS sequence"/>
</dbReference>
<dbReference type="CDD" id="cd06852">
    <property type="entry name" value="GT_MraY"/>
    <property type="match status" value="1"/>
</dbReference>
<comment type="caution">
    <text evidence="10">The sequence shown here is derived from an EMBL/GenBank/DDBJ whole genome shotgun (WGS) entry which is preliminary data.</text>
</comment>
<organism evidence="10 11">
    <name type="scientific">Microlunatus endophyticus</name>
    <dbReference type="NCBI Taxonomy" id="1716077"/>
    <lineage>
        <taxon>Bacteria</taxon>
        <taxon>Bacillati</taxon>
        <taxon>Actinomycetota</taxon>
        <taxon>Actinomycetes</taxon>
        <taxon>Propionibacteriales</taxon>
        <taxon>Propionibacteriaceae</taxon>
        <taxon>Microlunatus</taxon>
    </lineage>
</organism>
<feature type="transmembrane region" description="Helical" evidence="7">
    <location>
        <begin position="52"/>
        <end position="71"/>
    </location>
</feature>
<comment type="function">
    <text evidence="7">Catalyzes the initial step of the lipid cycle reactions in the biosynthesis of the cell wall peptidoglycan: transfers peptidoglycan precursor phospho-MurNAc-pentapeptide from UDP-MurNAc-pentapeptide onto the lipid carrier undecaprenyl phosphate, yielding undecaprenyl-pyrophosphoryl-MurNAc-pentapeptide, known as lipid I.</text>
</comment>
<feature type="transmembrane region" description="Helical" evidence="7">
    <location>
        <begin position="226"/>
        <end position="246"/>
    </location>
</feature>
<keyword evidence="7 9" id="KW-0460">Magnesium</keyword>
<dbReference type="GO" id="GO:0009252">
    <property type="term" value="P:peptidoglycan biosynthetic process"/>
    <property type="evidence" value="ECO:0007669"/>
    <property type="project" value="UniProtKB-UniRule"/>
</dbReference>
<comment type="subcellular location">
    <subcellularLocation>
        <location evidence="7">Cell membrane</location>
        <topology evidence="7">Multi-pass membrane protein</topology>
    </subcellularLocation>
    <subcellularLocation>
        <location evidence="1">Membrane</location>
        <topology evidence="1">Multi-pass membrane protein</topology>
    </subcellularLocation>
</comment>
<dbReference type="PROSITE" id="PS01348">
    <property type="entry name" value="MRAY_2"/>
    <property type="match status" value="1"/>
</dbReference>
<evidence type="ECO:0000256" key="4">
    <source>
        <dbReference type="ARBA" id="ARBA00022692"/>
    </source>
</evidence>
<dbReference type="NCBIfam" id="TIGR00445">
    <property type="entry name" value="mraY"/>
    <property type="match status" value="1"/>
</dbReference>
<evidence type="ECO:0000256" key="9">
    <source>
        <dbReference type="PIRSR" id="PIRSR600715-1"/>
    </source>
</evidence>
<dbReference type="PROSITE" id="PS01347">
    <property type="entry name" value="MRAY_1"/>
    <property type="match status" value="1"/>
</dbReference>
<dbReference type="InterPro" id="IPR018480">
    <property type="entry name" value="PNAcMuramoyl-5peptid_Trfase_CS"/>
</dbReference>
<evidence type="ECO:0000256" key="8">
    <source>
        <dbReference type="NCBIfam" id="TIGR00445"/>
    </source>
</evidence>
<comment type="similarity">
    <text evidence="2 7">Belongs to the glycosyltransferase 4 family. MraY subfamily.</text>
</comment>
<evidence type="ECO:0000256" key="2">
    <source>
        <dbReference type="ARBA" id="ARBA00005583"/>
    </source>
</evidence>
<comment type="catalytic activity">
    <reaction evidence="7">
        <text>UDP-N-acetyl-alpha-D-muramoyl-L-alanyl-gamma-D-glutamyl-meso-2,6-diaminopimeloyl-D-alanyl-D-alanine + di-trans,octa-cis-undecaprenyl phosphate = di-trans,octa-cis-undecaprenyl diphospho-N-acetyl-alpha-D-muramoyl-L-alanyl-D-glutamyl-meso-2,6-diaminopimeloyl-D-alanyl-D-alanine + UMP</text>
        <dbReference type="Rhea" id="RHEA:28386"/>
        <dbReference type="ChEBI" id="CHEBI:57865"/>
        <dbReference type="ChEBI" id="CHEBI:60392"/>
        <dbReference type="ChEBI" id="CHEBI:61386"/>
        <dbReference type="ChEBI" id="CHEBI:61387"/>
        <dbReference type="EC" id="2.7.8.13"/>
    </reaction>
</comment>
<feature type="transmembrane region" description="Helical" evidence="7">
    <location>
        <begin position="155"/>
        <end position="173"/>
    </location>
</feature>
<dbReference type="InterPro" id="IPR003524">
    <property type="entry name" value="PNAcMuramoyl-5peptid_Trfase"/>
</dbReference>
<keyword evidence="7 9" id="KW-0479">Metal-binding</keyword>
<feature type="transmembrane region" description="Helical" evidence="7">
    <location>
        <begin position="333"/>
        <end position="354"/>
    </location>
</feature>
<keyword evidence="7" id="KW-1003">Cell membrane</keyword>
<evidence type="ECO:0000313" key="11">
    <source>
        <dbReference type="Proteomes" id="UP000613840"/>
    </source>
</evidence>
<evidence type="ECO:0000256" key="5">
    <source>
        <dbReference type="ARBA" id="ARBA00022989"/>
    </source>
</evidence>
<dbReference type="RefSeq" id="WP_188896952.1">
    <property type="nucleotide sequence ID" value="NZ_BMMZ01000011.1"/>
</dbReference>
<comment type="pathway">
    <text evidence="7">Cell wall biogenesis; peptidoglycan biosynthesis.</text>
</comment>
<dbReference type="EMBL" id="BMMZ01000011">
    <property type="protein sequence ID" value="GGL76047.1"/>
    <property type="molecule type" value="Genomic_DNA"/>
</dbReference>
<dbReference type="GO" id="GO:0071555">
    <property type="term" value="P:cell wall organization"/>
    <property type="evidence" value="ECO:0007669"/>
    <property type="project" value="UniProtKB-KW"/>
</dbReference>
<gene>
    <name evidence="7 10" type="primary">mraY</name>
    <name evidence="10" type="ORF">GCM10011575_37830</name>
</gene>
<name>A0A917SE82_9ACTN</name>
<feature type="transmembrane region" description="Helical" evidence="7">
    <location>
        <begin position="279"/>
        <end position="300"/>
    </location>
</feature>
<feature type="transmembrane region" description="Helical" evidence="7">
    <location>
        <begin position="116"/>
        <end position="134"/>
    </location>
</feature>
<sequence length="359" mass="38287">MIAIAISGILALFGSLFGTKIAVGAFSRRGYGQPFRDGTPDTHQIKRGTPTMGGLVIIASVDFGYLVAQLITMTVPSLSALLVLFLINGLAVVGFLDDYLKTVQQHSKGLHPWAKIGGQTLIGVAFAVLALEFPDSRGLTPASPFISFLRNIPPELPMVVAVIWIVLVIIGASNGVNLTDGLDGLAAGACAMIFGAYALINIWQYNQSCARVLSAGPNCYEVRDPYDLAAVALALAGGCFGFLWWNAKPAKIIMGDTGALSLGGGLAAFAVFSRTELLLILLGGLMVIEVGSLILQTSYFKATRRLTGTPKRLFKNSPLHNHLEMLGWAEVTIVMRFWIIAGLCVAAGLGIFYAEWLVR</sequence>
<keyword evidence="7" id="KW-0573">Peptidoglycan synthesis</keyword>
<evidence type="ECO:0000256" key="7">
    <source>
        <dbReference type="HAMAP-Rule" id="MF_00038"/>
    </source>
</evidence>
<feature type="transmembrane region" description="Helical" evidence="7">
    <location>
        <begin position="78"/>
        <end position="96"/>
    </location>
</feature>
<dbReference type="GO" id="GO:0008963">
    <property type="term" value="F:phospho-N-acetylmuramoyl-pentapeptide-transferase activity"/>
    <property type="evidence" value="ECO:0007669"/>
    <property type="project" value="UniProtKB-UniRule"/>
</dbReference>
<evidence type="ECO:0000256" key="3">
    <source>
        <dbReference type="ARBA" id="ARBA00022679"/>
    </source>
</evidence>
<dbReference type="EC" id="2.7.8.13" evidence="7 8"/>
<dbReference type="HAMAP" id="MF_00038">
    <property type="entry name" value="MraY"/>
    <property type="match status" value="1"/>
</dbReference>
<keyword evidence="3 7" id="KW-0808">Transferase</keyword>
<evidence type="ECO:0000256" key="6">
    <source>
        <dbReference type="ARBA" id="ARBA00023136"/>
    </source>
</evidence>
<dbReference type="PANTHER" id="PTHR22926">
    <property type="entry name" value="PHOSPHO-N-ACETYLMURAMOYL-PENTAPEPTIDE-TRANSFERASE"/>
    <property type="match status" value="1"/>
</dbReference>
<protein>
    <recommendedName>
        <fullName evidence="7 8">Phospho-N-acetylmuramoyl-pentapeptide-transferase</fullName>
        <ecNumber evidence="7 8">2.7.8.13</ecNumber>
    </recommendedName>
    <alternativeName>
        <fullName evidence="7">UDP-MurNAc-pentapeptide phosphotransferase</fullName>
    </alternativeName>
</protein>
<accession>A0A917SE82</accession>
<keyword evidence="7" id="KW-0961">Cell wall biogenesis/degradation</keyword>
<feature type="binding site" evidence="9">
    <location>
        <position position="256"/>
    </location>
    <ligand>
        <name>Mg(2+)</name>
        <dbReference type="ChEBI" id="CHEBI:18420"/>
    </ligand>
</feature>
<dbReference type="AlphaFoldDB" id="A0A917SE82"/>
<evidence type="ECO:0000313" key="10">
    <source>
        <dbReference type="EMBL" id="GGL76047.1"/>
    </source>
</evidence>
<dbReference type="PANTHER" id="PTHR22926:SF5">
    <property type="entry name" value="PHOSPHO-N-ACETYLMURAMOYL-PENTAPEPTIDE-TRANSFERASE HOMOLOG"/>
    <property type="match status" value="1"/>
</dbReference>
<keyword evidence="7" id="KW-0132">Cell division</keyword>
<dbReference type="InterPro" id="IPR000715">
    <property type="entry name" value="Glycosyl_transferase_4"/>
</dbReference>
<feature type="binding site" evidence="9">
    <location>
        <position position="177"/>
    </location>
    <ligand>
        <name>Mg(2+)</name>
        <dbReference type="ChEBI" id="CHEBI:18420"/>
    </ligand>
</feature>
<evidence type="ECO:0000256" key="1">
    <source>
        <dbReference type="ARBA" id="ARBA00004141"/>
    </source>
</evidence>
<keyword evidence="6 7" id="KW-0472">Membrane</keyword>
<dbReference type="GO" id="GO:0051301">
    <property type="term" value="P:cell division"/>
    <property type="evidence" value="ECO:0007669"/>
    <property type="project" value="UniProtKB-KW"/>
</dbReference>